<keyword evidence="2" id="KW-1185">Reference proteome</keyword>
<accession>A0A821K8Z3</accession>
<reference evidence="1" key="1">
    <citation type="submission" date="2021-02" db="EMBL/GenBank/DDBJ databases">
        <authorList>
            <person name="Nowell W R."/>
        </authorList>
    </citation>
    <scope>NUCLEOTIDE SEQUENCE</scope>
</reference>
<comment type="caution">
    <text evidence="1">The sequence shown here is derived from an EMBL/GenBank/DDBJ whole genome shotgun (WGS) entry which is preliminary data.</text>
</comment>
<gene>
    <name evidence="1" type="ORF">UJA718_LOCUS37909</name>
</gene>
<sequence>MMERIDLTDETRIKIDEQFEIDKNLGSVDCCVVQTSKFNEHLLPLASYLDHWII</sequence>
<proteinExistence type="predicted"/>
<feature type="non-terminal residue" evidence="1">
    <location>
        <position position="54"/>
    </location>
</feature>
<evidence type="ECO:0000313" key="2">
    <source>
        <dbReference type="Proteomes" id="UP000663873"/>
    </source>
</evidence>
<dbReference type="Proteomes" id="UP000663873">
    <property type="component" value="Unassembled WGS sequence"/>
</dbReference>
<dbReference type="AlphaFoldDB" id="A0A821K8Z3"/>
<dbReference type="EMBL" id="CAJOBP010038202">
    <property type="protein sequence ID" value="CAF4733376.1"/>
    <property type="molecule type" value="Genomic_DNA"/>
</dbReference>
<name>A0A821K8Z3_9BILA</name>
<organism evidence="1 2">
    <name type="scientific">Rotaria socialis</name>
    <dbReference type="NCBI Taxonomy" id="392032"/>
    <lineage>
        <taxon>Eukaryota</taxon>
        <taxon>Metazoa</taxon>
        <taxon>Spiralia</taxon>
        <taxon>Gnathifera</taxon>
        <taxon>Rotifera</taxon>
        <taxon>Eurotatoria</taxon>
        <taxon>Bdelloidea</taxon>
        <taxon>Philodinida</taxon>
        <taxon>Philodinidae</taxon>
        <taxon>Rotaria</taxon>
    </lineage>
</organism>
<evidence type="ECO:0000313" key="1">
    <source>
        <dbReference type="EMBL" id="CAF4733376.1"/>
    </source>
</evidence>
<protein>
    <submittedName>
        <fullName evidence="1">Uncharacterized protein</fullName>
    </submittedName>
</protein>